<dbReference type="SUPFAM" id="SSF55874">
    <property type="entry name" value="ATPase domain of HSP90 chaperone/DNA topoisomerase II/histidine kinase"/>
    <property type="match status" value="1"/>
</dbReference>
<feature type="repeat" description="TPR" evidence="1">
    <location>
        <begin position="148"/>
        <end position="181"/>
    </location>
</feature>
<dbReference type="InterPro" id="IPR003594">
    <property type="entry name" value="HATPase_dom"/>
</dbReference>
<dbReference type="InterPro" id="IPR036890">
    <property type="entry name" value="HATPase_C_sf"/>
</dbReference>
<keyword evidence="2" id="KW-0472">Membrane</keyword>
<dbReference type="PANTHER" id="PTHR34220">
    <property type="entry name" value="SENSOR HISTIDINE KINASE YPDA"/>
    <property type="match status" value="1"/>
</dbReference>
<dbReference type="Gene3D" id="3.30.565.10">
    <property type="entry name" value="Histidine kinase-like ATPase, C-terminal domain"/>
    <property type="match status" value="1"/>
</dbReference>
<keyword evidence="2" id="KW-1133">Transmembrane helix</keyword>
<gene>
    <name evidence="5" type="ORF">GCM10009118_00230</name>
</gene>
<evidence type="ECO:0000313" key="5">
    <source>
        <dbReference type="EMBL" id="GAA0873615.1"/>
    </source>
</evidence>
<evidence type="ECO:0000256" key="2">
    <source>
        <dbReference type="SAM" id="Phobius"/>
    </source>
</evidence>
<dbReference type="Pfam" id="PF02518">
    <property type="entry name" value="HATPase_c"/>
    <property type="match status" value="1"/>
</dbReference>
<keyword evidence="2" id="KW-0812">Transmembrane</keyword>
<feature type="transmembrane region" description="Helical" evidence="2">
    <location>
        <begin position="34"/>
        <end position="54"/>
    </location>
</feature>
<evidence type="ECO:0000256" key="1">
    <source>
        <dbReference type="PROSITE-ProRule" id="PRU00339"/>
    </source>
</evidence>
<reference evidence="5 6" key="1">
    <citation type="journal article" date="2019" name="Int. J. Syst. Evol. Microbiol.">
        <title>The Global Catalogue of Microorganisms (GCM) 10K type strain sequencing project: providing services to taxonomists for standard genome sequencing and annotation.</title>
        <authorList>
            <consortium name="The Broad Institute Genomics Platform"/>
            <consortium name="The Broad Institute Genome Sequencing Center for Infectious Disease"/>
            <person name="Wu L."/>
            <person name="Ma J."/>
        </authorList>
    </citation>
    <scope>NUCLEOTIDE SEQUENCE [LARGE SCALE GENOMIC DNA]</scope>
    <source>
        <strain evidence="5 6">JCM 16083</strain>
    </source>
</reference>
<accession>A0ABN1MKE5</accession>
<dbReference type="PANTHER" id="PTHR34220:SF7">
    <property type="entry name" value="SENSOR HISTIDINE KINASE YPDA"/>
    <property type="match status" value="1"/>
</dbReference>
<dbReference type="InterPro" id="IPR019734">
    <property type="entry name" value="TPR_rpt"/>
</dbReference>
<feature type="repeat" description="TPR" evidence="1">
    <location>
        <begin position="270"/>
        <end position="303"/>
    </location>
</feature>
<sequence length="617" mass="70563">MNTADNQIILAGCTLEGIKKMRISIFGAPKRNDLLHLIKTIFFLLLVFILPITINTVTAQKQHVNDSIFSVLDSLAKQQIDTDLDQALLTLEAHRKQAEKYNNLYQLALAYRNYSLYYLQQADYLNSSRYSLESIKLAKENGFTRLMGVNYNNLGVIAMRQGDFENGKEYLEKAIAIYEQQEYKIDALSHSYQTLAAISYSEGKLDKAQQQFELGYKYALRTNNIKTLASCSNGLAALHFRKEEYQKALKGYQKALSYVRQFENGDKETAGILNNIAIVYRNMEKYDKAIETLKESLVLAKKSDSKEDIKKTYSLLNKVYKAKGDLSNALIALEYFTAYSDSIVDQNTVNEIYRLHEQFQASERKAEIEQLTNENDNLEKHAALRFTLFVVSSLLLIATLLFVYFYNRQSKLKIKVKQQELEQKVLRAQMNPHFIFNSLNSIQRLYIEGKEDLANDYMADFSHLLRGILNNSGKNAISLEEEIQITELYLQLEQMRTDNQFVFTIHLSPDVNPKKLIPPLIIQPYVENAIWHGILPNKKKKGNIRIEIEQPDSSIFTCRITDNGIGYSTSIQQKENKKNTSKGMAITAQRLGGEKAVVIESKEEGGTTICLTIPIIR</sequence>
<dbReference type="InterPro" id="IPR010559">
    <property type="entry name" value="Sig_transdc_His_kin_internal"/>
</dbReference>
<dbReference type="SMART" id="SM00028">
    <property type="entry name" value="TPR"/>
    <property type="match status" value="3"/>
</dbReference>
<evidence type="ECO:0000259" key="4">
    <source>
        <dbReference type="Pfam" id="PF06580"/>
    </source>
</evidence>
<protein>
    <recommendedName>
        <fullName evidence="7">Tetratricopeptide repeat protein</fullName>
    </recommendedName>
</protein>
<dbReference type="InterPro" id="IPR011990">
    <property type="entry name" value="TPR-like_helical_dom_sf"/>
</dbReference>
<feature type="transmembrane region" description="Helical" evidence="2">
    <location>
        <begin position="386"/>
        <end position="407"/>
    </location>
</feature>
<feature type="domain" description="Signal transduction histidine kinase internal region" evidence="4">
    <location>
        <begin position="422"/>
        <end position="501"/>
    </location>
</feature>
<evidence type="ECO:0000259" key="3">
    <source>
        <dbReference type="Pfam" id="PF02518"/>
    </source>
</evidence>
<comment type="caution">
    <text evidence="5">The sequence shown here is derived from an EMBL/GenBank/DDBJ whole genome shotgun (WGS) entry which is preliminary data.</text>
</comment>
<evidence type="ECO:0000313" key="6">
    <source>
        <dbReference type="Proteomes" id="UP001501126"/>
    </source>
</evidence>
<feature type="domain" description="Histidine kinase/HSP90-like ATPase" evidence="3">
    <location>
        <begin position="521"/>
        <end position="615"/>
    </location>
</feature>
<dbReference type="Proteomes" id="UP001501126">
    <property type="component" value="Unassembled WGS sequence"/>
</dbReference>
<keyword evidence="1" id="KW-0802">TPR repeat</keyword>
<evidence type="ECO:0008006" key="7">
    <source>
        <dbReference type="Google" id="ProtNLM"/>
    </source>
</evidence>
<dbReference type="EMBL" id="BAAAFH010000001">
    <property type="protein sequence ID" value="GAA0873615.1"/>
    <property type="molecule type" value="Genomic_DNA"/>
</dbReference>
<dbReference type="Pfam" id="PF06580">
    <property type="entry name" value="His_kinase"/>
    <property type="match status" value="1"/>
</dbReference>
<dbReference type="Gene3D" id="1.25.40.10">
    <property type="entry name" value="Tetratricopeptide repeat domain"/>
    <property type="match status" value="2"/>
</dbReference>
<dbReference type="InterPro" id="IPR050640">
    <property type="entry name" value="Bact_2-comp_sensor_kinase"/>
</dbReference>
<keyword evidence="6" id="KW-1185">Reference proteome</keyword>
<dbReference type="PROSITE" id="PS50005">
    <property type="entry name" value="TPR"/>
    <property type="match status" value="2"/>
</dbReference>
<organism evidence="5 6">
    <name type="scientific">Wandonia haliotis</name>
    <dbReference type="NCBI Taxonomy" id="574963"/>
    <lineage>
        <taxon>Bacteria</taxon>
        <taxon>Pseudomonadati</taxon>
        <taxon>Bacteroidota</taxon>
        <taxon>Flavobacteriia</taxon>
        <taxon>Flavobacteriales</taxon>
        <taxon>Crocinitomicaceae</taxon>
        <taxon>Wandonia</taxon>
    </lineage>
</organism>
<proteinExistence type="predicted"/>
<dbReference type="Pfam" id="PF13424">
    <property type="entry name" value="TPR_12"/>
    <property type="match status" value="2"/>
</dbReference>
<dbReference type="SUPFAM" id="SSF48452">
    <property type="entry name" value="TPR-like"/>
    <property type="match status" value="2"/>
</dbReference>
<name>A0ABN1MKE5_9FLAO</name>
<dbReference type="RefSeq" id="WP_343783821.1">
    <property type="nucleotide sequence ID" value="NZ_BAAAFH010000001.1"/>
</dbReference>